<dbReference type="InterPro" id="IPR020565">
    <property type="entry name" value="ImidazoleglycerP_deHydtase_CS"/>
</dbReference>
<dbReference type="UniPathway" id="UPA00031">
    <property type="reaction ID" value="UER00011"/>
</dbReference>
<evidence type="ECO:0000256" key="2">
    <source>
        <dbReference type="ARBA" id="ARBA00016664"/>
    </source>
</evidence>
<dbReference type="InterPro" id="IPR038494">
    <property type="entry name" value="IGPD_sf"/>
</dbReference>
<dbReference type="InterPro" id="IPR000807">
    <property type="entry name" value="ImidazoleglycerolP_deHydtase"/>
</dbReference>
<dbReference type="EMBL" id="UINC01001328">
    <property type="protein sequence ID" value="SUZ77781.1"/>
    <property type="molecule type" value="Genomic_DNA"/>
</dbReference>
<name>A0A381QEL6_9ZZZZ</name>
<gene>
    <name evidence="6" type="ORF">METZ01_LOCUS30635</name>
</gene>
<dbReference type="PANTHER" id="PTHR23133">
    <property type="entry name" value="IMIDAZOLEGLYCEROL-PHOSPHATE DEHYDRATASE HIS7"/>
    <property type="match status" value="1"/>
</dbReference>
<comment type="pathway">
    <text evidence="1">Amino-acid biosynthesis; L-histidine biosynthesis; L-histidine from 5-phospho-alpha-D-ribose 1-diphosphate: step 6/9.</text>
</comment>
<evidence type="ECO:0000256" key="1">
    <source>
        <dbReference type="ARBA" id="ARBA00005047"/>
    </source>
</evidence>
<dbReference type="FunFam" id="3.30.230.40:FF:000001">
    <property type="entry name" value="Imidazoleglycerol-phosphate dehydratase HisB"/>
    <property type="match status" value="1"/>
</dbReference>
<dbReference type="Pfam" id="PF00475">
    <property type="entry name" value="IGPD"/>
    <property type="match status" value="1"/>
</dbReference>
<accession>A0A381QEL6</accession>
<dbReference type="GO" id="GO:0004424">
    <property type="term" value="F:imidazoleglycerol-phosphate dehydratase activity"/>
    <property type="evidence" value="ECO:0007669"/>
    <property type="project" value="InterPro"/>
</dbReference>
<evidence type="ECO:0000256" key="5">
    <source>
        <dbReference type="ARBA" id="ARBA00023239"/>
    </source>
</evidence>
<dbReference type="SUPFAM" id="SSF54211">
    <property type="entry name" value="Ribosomal protein S5 domain 2-like"/>
    <property type="match status" value="2"/>
</dbReference>
<dbReference type="Gene3D" id="3.30.230.40">
    <property type="entry name" value="Imidazole glycerol phosphate dehydratase, domain 1"/>
    <property type="match status" value="2"/>
</dbReference>
<dbReference type="GO" id="GO:0000105">
    <property type="term" value="P:L-histidine biosynthetic process"/>
    <property type="evidence" value="ECO:0007669"/>
    <property type="project" value="UniProtKB-UniPathway"/>
</dbReference>
<reference evidence="6" key="1">
    <citation type="submission" date="2018-05" db="EMBL/GenBank/DDBJ databases">
        <authorList>
            <person name="Lanie J.A."/>
            <person name="Ng W.-L."/>
            <person name="Kazmierczak K.M."/>
            <person name="Andrzejewski T.M."/>
            <person name="Davidsen T.M."/>
            <person name="Wayne K.J."/>
            <person name="Tettelin H."/>
            <person name="Glass J.I."/>
            <person name="Rusch D."/>
            <person name="Podicherti R."/>
            <person name="Tsui H.-C.T."/>
            <person name="Winkler M.E."/>
        </authorList>
    </citation>
    <scope>NUCLEOTIDE SEQUENCE</scope>
</reference>
<dbReference type="NCBIfam" id="NF002114">
    <property type="entry name" value="PRK00951.2-4"/>
    <property type="match status" value="1"/>
</dbReference>
<dbReference type="PROSITE" id="PS00954">
    <property type="entry name" value="IGP_DEHYDRATASE_1"/>
    <property type="match status" value="1"/>
</dbReference>
<protein>
    <recommendedName>
        <fullName evidence="2">Imidazoleglycerol-phosphate dehydratase</fullName>
    </recommendedName>
</protein>
<proteinExistence type="inferred from homology"/>
<dbReference type="CDD" id="cd07914">
    <property type="entry name" value="IGPD"/>
    <property type="match status" value="1"/>
</dbReference>
<dbReference type="FunFam" id="3.30.230.40:FF:000003">
    <property type="entry name" value="Imidazoleglycerol-phosphate dehydratase HisB"/>
    <property type="match status" value="1"/>
</dbReference>
<evidence type="ECO:0000256" key="4">
    <source>
        <dbReference type="ARBA" id="ARBA00023102"/>
    </source>
</evidence>
<evidence type="ECO:0000256" key="3">
    <source>
        <dbReference type="ARBA" id="ARBA00022605"/>
    </source>
</evidence>
<dbReference type="PROSITE" id="PS00955">
    <property type="entry name" value="IGP_DEHYDRATASE_2"/>
    <property type="match status" value="1"/>
</dbReference>
<organism evidence="6">
    <name type="scientific">marine metagenome</name>
    <dbReference type="NCBI Taxonomy" id="408172"/>
    <lineage>
        <taxon>unclassified sequences</taxon>
        <taxon>metagenomes</taxon>
        <taxon>ecological metagenomes</taxon>
    </lineage>
</organism>
<evidence type="ECO:0000313" key="6">
    <source>
        <dbReference type="EMBL" id="SUZ77781.1"/>
    </source>
</evidence>
<keyword evidence="5" id="KW-0456">Lyase</keyword>
<sequence length="197" mass="22048">MKQKRVAKIERKTKETAIKLELNLDGSGKTNIKSGIGFLDHMLDLLAFHGMFDLKLKCDGDLEIDTHHTTEDIALVLGYALAEALGEKKGIFRYGHSYVPMDEALIRAALDLSGRPEFVFHGEFTQPTIGYLDTQMITHFFKSLAVSARMTLHLSILYGINDHHKCEGMFKSVGRALRAAVELDLRRKDVVSTKGTL</sequence>
<dbReference type="NCBIfam" id="NF002116">
    <property type="entry name" value="PRK00951.2-6"/>
    <property type="match status" value="1"/>
</dbReference>
<dbReference type="PANTHER" id="PTHR23133:SF2">
    <property type="entry name" value="IMIDAZOLEGLYCEROL-PHOSPHATE DEHYDRATASE"/>
    <property type="match status" value="1"/>
</dbReference>
<dbReference type="InterPro" id="IPR020568">
    <property type="entry name" value="Ribosomal_Su5_D2-typ_SF"/>
</dbReference>
<keyword evidence="4" id="KW-0368">Histidine biosynthesis</keyword>
<keyword evidence="3" id="KW-0028">Amino-acid biosynthesis</keyword>
<dbReference type="NCBIfam" id="NF002111">
    <property type="entry name" value="PRK00951.2-1"/>
    <property type="match status" value="1"/>
</dbReference>
<dbReference type="HAMAP" id="MF_00076">
    <property type="entry name" value="HisB"/>
    <property type="match status" value="1"/>
</dbReference>
<dbReference type="AlphaFoldDB" id="A0A381QEL6"/>